<evidence type="ECO:0000313" key="4">
    <source>
        <dbReference type="EMBL" id="RAU18254.1"/>
    </source>
</evidence>
<accession>A0A364NMI2</accession>
<keyword evidence="1" id="KW-0732">Signal</keyword>
<name>A0A364NMI2_9GAMM</name>
<evidence type="ECO:0000256" key="1">
    <source>
        <dbReference type="ARBA" id="ARBA00022729"/>
    </source>
</evidence>
<comment type="caution">
    <text evidence="4">The sequence shown here is derived from an EMBL/GenBank/DDBJ whole genome shotgun (WGS) entry which is preliminary data.</text>
</comment>
<dbReference type="InterPro" id="IPR049712">
    <property type="entry name" value="Poly_export"/>
</dbReference>
<feature type="domain" description="Polysaccharide export protein N-terminal" evidence="2">
    <location>
        <begin position="27"/>
        <end position="102"/>
    </location>
</feature>
<dbReference type="InterPro" id="IPR019554">
    <property type="entry name" value="Soluble_ligand-bd"/>
</dbReference>
<proteinExistence type="predicted"/>
<feature type="domain" description="Soluble ligand binding" evidence="3">
    <location>
        <begin position="108"/>
        <end position="156"/>
    </location>
</feature>
<keyword evidence="5" id="KW-1185">Reference proteome</keyword>
<organism evidence="4 5">
    <name type="scientific">Nitrincola tibetensis</name>
    <dbReference type="NCBI Taxonomy" id="2219697"/>
    <lineage>
        <taxon>Bacteria</taxon>
        <taxon>Pseudomonadati</taxon>
        <taxon>Pseudomonadota</taxon>
        <taxon>Gammaproteobacteria</taxon>
        <taxon>Oceanospirillales</taxon>
        <taxon>Oceanospirillaceae</taxon>
        <taxon>Nitrincola</taxon>
    </lineage>
</organism>
<dbReference type="GO" id="GO:0015159">
    <property type="term" value="F:polysaccharide transmembrane transporter activity"/>
    <property type="evidence" value="ECO:0007669"/>
    <property type="project" value="InterPro"/>
</dbReference>
<dbReference type="OrthoDB" id="9808948at2"/>
<dbReference type="PANTHER" id="PTHR33619:SF3">
    <property type="entry name" value="POLYSACCHARIDE EXPORT PROTEIN GFCE-RELATED"/>
    <property type="match status" value="1"/>
</dbReference>
<dbReference type="InterPro" id="IPR003715">
    <property type="entry name" value="Poly_export_N"/>
</dbReference>
<evidence type="ECO:0000259" key="3">
    <source>
        <dbReference type="Pfam" id="PF10531"/>
    </source>
</evidence>
<evidence type="ECO:0000259" key="2">
    <source>
        <dbReference type="Pfam" id="PF02563"/>
    </source>
</evidence>
<dbReference type="EMBL" id="QKRX01000005">
    <property type="protein sequence ID" value="RAU18254.1"/>
    <property type="molecule type" value="Genomic_DNA"/>
</dbReference>
<evidence type="ECO:0000313" key="5">
    <source>
        <dbReference type="Proteomes" id="UP000250744"/>
    </source>
</evidence>
<dbReference type="Pfam" id="PF02563">
    <property type="entry name" value="Poly_export"/>
    <property type="match status" value="1"/>
</dbReference>
<sequence>MPFFKKVISIIGLLVITLFSGIASAMTDSQYRLSSGDVIKISVFGEPDLSLESVRLNDAGAFSYPFLGEIRALNMTASELENELKRGLEGDFLVNPNVSVSILEYREFFITGEVRNAGGYPFQPGMTLRQAAAMAGGLTERASQRRMTIIRDGDTSRTPERATMDTSVNPGDIIQIDQGFF</sequence>
<dbReference type="PANTHER" id="PTHR33619">
    <property type="entry name" value="POLYSACCHARIDE EXPORT PROTEIN GFCE-RELATED"/>
    <property type="match status" value="1"/>
</dbReference>
<dbReference type="RefSeq" id="WP_112158896.1">
    <property type="nucleotide sequence ID" value="NZ_QKRX01000005.1"/>
</dbReference>
<dbReference type="Pfam" id="PF10531">
    <property type="entry name" value="SLBB"/>
    <property type="match status" value="1"/>
</dbReference>
<dbReference type="AlphaFoldDB" id="A0A364NMI2"/>
<reference evidence="4 5" key="1">
    <citation type="submission" date="2018-06" db="EMBL/GenBank/DDBJ databases">
        <title>Nitrincola tibetense sp. nov., isolated from Lake XuguoCo on Tibetan Plateau.</title>
        <authorList>
            <person name="Xing P."/>
        </authorList>
    </citation>
    <scope>NUCLEOTIDE SEQUENCE [LARGE SCALE GENOMIC DNA]</scope>
    <source>
        <strain evidence="5">xg18</strain>
    </source>
</reference>
<dbReference type="Gene3D" id="3.10.560.10">
    <property type="entry name" value="Outer membrane lipoprotein wza domain like"/>
    <property type="match status" value="1"/>
</dbReference>
<gene>
    <name evidence="4" type="ORF">DN062_08445</name>
</gene>
<protein>
    <submittedName>
        <fullName evidence="4">Polysaccharide export protein</fullName>
    </submittedName>
</protein>
<dbReference type="Proteomes" id="UP000250744">
    <property type="component" value="Unassembled WGS sequence"/>
</dbReference>
<dbReference type="Gene3D" id="3.30.1950.10">
    <property type="entry name" value="wza like domain"/>
    <property type="match status" value="1"/>
</dbReference>